<evidence type="ECO:0000313" key="10">
    <source>
        <dbReference type="EMBL" id="KAH7537231.1"/>
    </source>
</evidence>
<dbReference type="Pfam" id="PF00098">
    <property type="entry name" value="zf-CCHC"/>
    <property type="match status" value="3"/>
</dbReference>
<keyword evidence="7" id="KW-0479">Metal-binding</keyword>
<keyword evidence="7" id="KW-0862">Zinc</keyword>
<dbReference type="PANTHER" id="PTHR47103">
    <property type="entry name" value="DNA-BINDING PROTEIN"/>
    <property type="match status" value="1"/>
</dbReference>
<proteinExistence type="inferred from homology"/>
<dbReference type="GO" id="GO:0004165">
    <property type="term" value="F:delta(3)-delta(2)-enoyl-CoA isomerase activity"/>
    <property type="evidence" value="ECO:0007669"/>
    <property type="project" value="UniProtKB-EC"/>
</dbReference>
<dbReference type="Proteomes" id="UP000813462">
    <property type="component" value="Unassembled WGS sequence"/>
</dbReference>
<comment type="similarity">
    <text evidence="4">Belongs to the enoyl-CoA hydratase/isomerase family.</text>
</comment>
<feature type="transmembrane region" description="Helical" evidence="8">
    <location>
        <begin position="12"/>
        <end position="31"/>
    </location>
</feature>
<evidence type="ECO:0000256" key="6">
    <source>
        <dbReference type="ARBA" id="ARBA00023098"/>
    </source>
</evidence>
<keyword evidence="6" id="KW-0443">Lipid metabolism</keyword>
<feature type="domain" description="CCHC-type" evidence="9">
    <location>
        <begin position="76"/>
        <end position="89"/>
    </location>
</feature>
<evidence type="ECO:0000313" key="11">
    <source>
        <dbReference type="Proteomes" id="UP000813462"/>
    </source>
</evidence>
<reference evidence="10" key="1">
    <citation type="journal article" date="2021" name="Front. Plant Sci.">
        <title>Chromosome-Scale Genome Assembly for Chinese Sour Jujube and Insights Into Its Genome Evolution and Domestication Signature.</title>
        <authorList>
            <person name="Shen L.-Y."/>
            <person name="Luo H."/>
            <person name="Wang X.-L."/>
            <person name="Wang X.-M."/>
            <person name="Qiu X.-J."/>
            <person name="Liu H."/>
            <person name="Zhou S.-S."/>
            <person name="Jia K.-H."/>
            <person name="Nie S."/>
            <person name="Bao Y.-T."/>
            <person name="Zhang R.-G."/>
            <person name="Yun Q.-Z."/>
            <person name="Chai Y.-H."/>
            <person name="Lu J.-Y."/>
            <person name="Li Y."/>
            <person name="Zhao S.-W."/>
            <person name="Mao J.-F."/>
            <person name="Jia S.-G."/>
            <person name="Mao Y.-M."/>
        </authorList>
    </citation>
    <scope>NUCLEOTIDE SEQUENCE</scope>
    <source>
        <strain evidence="10">AT0</strain>
        <tissue evidence="10">Leaf</tissue>
    </source>
</reference>
<keyword evidence="7" id="KW-0863">Zinc-finger</keyword>
<dbReference type="InterPro" id="IPR036875">
    <property type="entry name" value="Znf_CCHC_sf"/>
</dbReference>
<dbReference type="GO" id="GO:0003676">
    <property type="term" value="F:nucleic acid binding"/>
    <property type="evidence" value="ECO:0007669"/>
    <property type="project" value="InterPro"/>
</dbReference>
<keyword evidence="8" id="KW-1133">Transmembrane helix</keyword>
<protein>
    <recommendedName>
        <fullName evidence="5">Delta(3)-Delta(2)-enoyl-CoA isomerase</fullName>
        <ecNumber evidence="5">5.3.3.8</ecNumber>
    </recommendedName>
</protein>
<dbReference type="Pfam" id="PF00378">
    <property type="entry name" value="ECH_1"/>
    <property type="match status" value="1"/>
</dbReference>
<dbReference type="GO" id="GO:0008270">
    <property type="term" value="F:zinc ion binding"/>
    <property type="evidence" value="ECO:0007669"/>
    <property type="project" value="UniProtKB-KW"/>
</dbReference>
<evidence type="ECO:0000256" key="4">
    <source>
        <dbReference type="ARBA" id="ARBA00005254"/>
    </source>
</evidence>
<evidence type="ECO:0000259" key="9">
    <source>
        <dbReference type="PROSITE" id="PS50158"/>
    </source>
</evidence>
<dbReference type="InterPro" id="IPR029045">
    <property type="entry name" value="ClpP/crotonase-like_dom_sf"/>
</dbReference>
<evidence type="ECO:0000256" key="8">
    <source>
        <dbReference type="SAM" id="Phobius"/>
    </source>
</evidence>
<dbReference type="SUPFAM" id="SSF52096">
    <property type="entry name" value="ClpP/crotonase"/>
    <property type="match status" value="1"/>
</dbReference>
<dbReference type="InterPro" id="IPR001753">
    <property type="entry name" value="Enoyl-CoA_hydra/iso"/>
</dbReference>
<organism evidence="10 11">
    <name type="scientific">Ziziphus jujuba var. spinosa</name>
    <dbReference type="NCBI Taxonomy" id="714518"/>
    <lineage>
        <taxon>Eukaryota</taxon>
        <taxon>Viridiplantae</taxon>
        <taxon>Streptophyta</taxon>
        <taxon>Embryophyta</taxon>
        <taxon>Tracheophyta</taxon>
        <taxon>Spermatophyta</taxon>
        <taxon>Magnoliopsida</taxon>
        <taxon>eudicotyledons</taxon>
        <taxon>Gunneridae</taxon>
        <taxon>Pentapetalae</taxon>
        <taxon>rosids</taxon>
        <taxon>fabids</taxon>
        <taxon>Rosales</taxon>
        <taxon>Rhamnaceae</taxon>
        <taxon>Paliureae</taxon>
        <taxon>Ziziphus</taxon>
    </lineage>
</organism>
<keyword evidence="8" id="KW-0472">Membrane</keyword>
<dbReference type="GO" id="GO:0009062">
    <property type="term" value="P:fatty acid catabolic process"/>
    <property type="evidence" value="ECO:0007669"/>
    <property type="project" value="UniProtKB-ARBA"/>
</dbReference>
<name>A0A978VNV6_ZIZJJ</name>
<dbReference type="Gene3D" id="3.90.226.10">
    <property type="entry name" value="2-enoyl-CoA Hydratase, Chain A, domain 1"/>
    <property type="match status" value="1"/>
</dbReference>
<dbReference type="SMART" id="SM00343">
    <property type="entry name" value="ZnF_C2HC"/>
    <property type="match status" value="5"/>
</dbReference>
<evidence type="ECO:0000256" key="2">
    <source>
        <dbReference type="ARBA" id="ARBA00000765"/>
    </source>
</evidence>
<evidence type="ECO:0000256" key="7">
    <source>
        <dbReference type="PROSITE-ProRule" id="PRU00047"/>
    </source>
</evidence>
<dbReference type="EC" id="5.3.3.8" evidence="5"/>
<comment type="catalytic activity">
    <reaction evidence="2">
        <text>a (3E)-enoyl-CoA = a 4-saturated (2E)-enoyl-CoA</text>
        <dbReference type="Rhea" id="RHEA:45228"/>
        <dbReference type="ChEBI" id="CHEBI:58521"/>
        <dbReference type="ChEBI" id="CHEBI:85097"/>
        <dbReference type="EC" id="5.3.3.8"/>
    </reaction>
</comment>
<comment type="pathway">
    <text evidence="3">Lipid metabolism; fatty acid beta-oxidation.</text>
</comment>
<evidence type="ECO:0000256" key="3">
    <source>
        <dbReference type="ARBA" id="ARBA00005005"/>
    </source>
</evidence>
<sequence>MAPNSRKGRAKFCGDISSLLILLAITDIYVFEIFNIGVDRSRSPPRGKRFSSSERASYRDALHPRDCHVSWQDYLCNKCKRTGHFARDCLNMTEPGHLASQYPNDPMCHMCGKMGHLARDCVHPGLPAHGARLCNNCYKAGHIAVDCTNEKACNNCHKTGHLARDCPNEPVCNICNTSGHLARHYPKSSLASDMRGSFRDITCRIFGQLNPTLVDSIRSALRQIRAQSSSSSVLITTAQGKFFSNGYDLKWAQSSHSRLHLMDAKFRSIVADLISLPMPTIAAVTGHASGAGFILALSHDYVLMRRHRGFLYMSELDNQLVISAWFMALIKCKIGAPTSRRDVVLRAAKVTADEAVKRGIIDSAYDSAEQTVEAAVGLGKKLVGRKWKGDVYAQIRMEVLSDVLDEIHIGNTGSKL</sequence>
<dbReference type="Gene3D" id="4.10.60.10">
    <property type="entry name" value="Zinc finger, CCHC-type"/>
    <property type="match status" value="2"/>
</dbReference>
<feature type="domain" description="CCHC-type" evidence="9">
    <location>
        <begin position="134"/>
        <end position="149"/>
    </location>
</feature>
<keyword evidence="8" id="KW-0812">Transmembrane</keyword>
<dbReference type="FunFam" id="3.90.226.10:FF:000049">
    <property type="entry name" value="Enoyl-CoA delta isomerase 3"/>
    <property type="match status" value="1"/>
</dbReference>
<dbReference type="PROSITE" id="PS50158">
    <property type="entry name" value="ZF_CCHC"/>
    <property type="match status" value="4"/>
</dbReference>
<dbReference type="AlphaFoldDB" id="A0A978VNV6"/>
<feature type="domain" description="CCHC-type" evidence="9">
    <location>
        <begin position="153"/>
        <end position="168"/>
    </location>
</feature>
<dbReference type="EMBL" id="JAEACU010000003">
    <property type="protein sequence ID" value="KAH7537231.1"/>
    <property type="molecule type" value="Genomic_DNA"/>
</dbReference>
<comment type="caution">
    <text evidence="10">The sequence shown here is derived from an EMBL/GenBank/DDBJ whole genome shotgun (WGS) entry which is preliminary data.</text>
</comment>
<dbReference type="CDD" id="cd06558">
    <property type="entry name" value="crotonase-like"/>
    <property type="match status" value="1"/>
</dbReference>
<accession>A0A978VNV6</accession>
<dbReference type="InterPro" id="IPR001878">
    <property type="entry name" value="Znf_CCHC"/>
</dbReference>
<feature type="domain" description="CCHC-type" evidence="9">
    <location>
        <begin position="108"/>
        <end position="121"/>
    </location>
</feature>
<evidence type="ECO:0000256" key="1">
    <source>
        <dbReference type="ARBA" id="ARBA00000452"/>
    </source>
</evidence>
<evidence type="ECO:0000256" key="5">
    <source>
        <dbReference type="ARBA" id="ARBA00012064"/>
    </source>
</evidence>
<gene>
    <name evidence="10" type="ORF">FEM48_Zijuj03G0071100</name>
</gene>
<dbReference type="PANTHER" id="PTHR47103:SF5">
    <property type="entry name" value="DNA-BINDING PROTEIN HEXBP-LIKE"/>
    <property type="match status" value="1"/>
</dbReference>
<comment type="catalytic activity">
    <reaction evidence="1">
        <text>a (3Z)-enoyl-CoA = a 4-saturated (2E)-enoyl-CoA</text>
        <dbReference type="Rhea" id="RHEA:45900"/>
        <dbReference type="ChEBI" id="CHEBI:85097"/>
        <dbReference type="ChEBI" id="CHEBI:85489"/>
        <dbReference type="EC" id="5.3.3.8"/>
    </reaction>
</comment>
<dbReference type="SUPFAM" id="SSF57756">
    <property type="entry name" value="Retrovirus zinc finger-like domains"/>
    <property type="match status" value="2"/>
</dbReference>